<proteinExistence type="inferred from homology"/>
<dbReference type="Pfam" id="PF00462">
    <property type="entry name" value="Glutaredoxin"/>
    <property type="match status" value="1"/>
</dbReference>
<evidence type="ECO:0000256" key="5">
    <source>
        <dbReference type="ARBA" id="ARBA00022679"/>
    </source>
</evidence>
<feature type="transmembrane region" description="Helical" evidence="14">
    <location>
        <begin position="345"/>
        <end position="366"/>
    </location>
</feature>
<dbReference type="PRINTS" id="PR00160">
    <property type="entry name" value="GLUTAREDOXIN"/>
</dbReference>
<dbReference type="InterPro" id="IPR005599">
    <property type="entry name" value="GPI_mannosylTrfase"/>
</dbReference>
<dbReference type="PANTHER" id="PTHR22760">
    <property type="entry name" value="GLYCOSYLTRANSFERASE"/>
    <property type="match status" value="1"/>
</dbReference>
<keyword evidence="17" id="KW-1185">Reference proteome</keyword>
<keyword evidence="7 14" id="KW-0256">Endoplasmic reticulum</keyword>
<keyword evidence="6 14" id="KW-0812">Transmembrane</keyword>
<comment type="catalytic activity">
    <reaction evidence="13">
        <text>an alpha-D-Man-(1-&gt;2)-alpha-D-Man-(1-&gt;2)-alpha-D-Man-(1-&gt;3)-[alpha-D-Man-(1-&gt;2)-alpha-D-Man-(1-&gt;3)-alpha-D-Man-(1-&gt;6)]-beta-D-Man-(1-&gt;4)-beta-D-GlcNAc-(1-&gt;4)-alpha-D-GlcNAc-diphospho-di-trans,poly-cis-dolichol + a di-trans,poly-cis-dolichyl beta-D-mannosyl phosphate = an alpha-D-Man-(1-&gt;2)-alpha-D-Man-(1-&gt;2)-alpha-D-Man-(1-&gt;3)-[alpha-D-Man-(1-&gt;2)-alpha-D-Man-(1-&gt;3)-[alpha-D-Man-(1-&gt;6)]-alpha-D-Man-(1-&gt;6)]-beta-D-Man-(1-&gt;4)-beta-D-GlcNAc-(1-&gt;4)-alpha-D-GlcNAc-diphospho-di-trans,poly-cis-dolichol + a di-trans,poly-cis-dolichyl phosphate + H(+)</text>
        <dbReference type="Rhea" id="RHEA:29535"/>
        <dbReference type="Rhea" id="RHEA-COMP:19498"/>
        <dbReference type="Rhea" id="RHEA-COMP:19501"/>
        <dbReference type="Rhea" id="RHEA-COMP:19518"/>
        <dbReference type="Rhea" id="RHEA-COMP:19519"/>
        <dbReference type="ChEBI" id="CHEBI:15378"/>
        <dbReference type="ChEBI" id="CHEBI:57683"/>
        <dbReference type="ChEBI" id="CHEBI:58211"/>
        <dbReference type="ChEBI" id="CHEBI:132517"/>
        <dbReference type="ChEBI" id="CHEBI:132519"/>
        <dbReference type="EC" id="2.4.1.260"/>
    </reaction>
    <physiologicalReaction direction="left-to-right" evidence="13">
        <dbReference type="Rhea" id="RHEA:29536"/>
    </physiologicalReaction>
</comment>
<feature type="transmembrane region" description="Helical" evidence="14">
    <location>
        <begin position="316"/>
        <end position="336"/>
    </location>
</feature>
<keyword evidence="8 14" id="KW-1133">Transmembrane helix</keyword>
<dbReference type="STRING" id="4829.A0A163TF05"/>
<evidence type="ECO:0000313" key="16">
    <source>
        <dbReference type="EMBL" id="SAM04212.1"/>
    </source>
</evidence>
<dbReference type="UniPathway" id="UPA00378"/>
<protein>
    <recommendedName>
        <fullName evidence="14">Mannosyltransferase</fullName>
        <ecNumber evidence="14">2.4.1.-</ecNumber>
    </recommendedName>
</protein>
<evidence type="ECO:0000256" key="9">
    <source>
        <dbReference type="ARBA" id="ARBA00023136"/>
    </source>
</evidence>
<comment type="similarity">
    <text evidence="3 14">Belongs to the glycosyltransferase 22 family.</text>
</comment>
<dbReference type="OMA" id="WWVEVRM"/>
<evidence type="ECO:0000256" key="7">
    <source>
        <dbReference type="ARBA" id="ARBA00022824"/>
    </source>
</evidence>
<dbReference type="InterPro" id="IPR014025">
    <property type="entry name" value="Glutaredoxin_subgr"/>
</dbReference>
<feature type="transmembrane region" description="Helical" evidence="14">
    <location>
        <begin position="269"/>
        <end position="287"/>
    </location>
</feature>
<dbReference type="FunCoup" id="A0A163TF05">
    <property type="interactions" value="228"/>
</dbReference>
<evidence type="ECO:0000256" key="10">
    <source>
        <dbReference type="ARBA" id="ARBA00023157"/>
    </source>
</evidence>
<feature type="domain" description="Glutaredoxin" evidence="15">
    <location>
        <begin position="523"/>
        <end position="585"/>
    </location>
</feature>
<comment type="function">
    <text evidence="12">Mannosyltransferase that operates in the biosynthetic pathway of dolichol-linked oligosaccharides, the glycan precursors employed in protein asparagine (N)-glycosylation. The assembly of dolichol-linked oligosaccharides begins on the cytosolic side of the endoplasmic reticulum membrane and finishes in its lumen. The sequential addition of sugars to dolichol pyrophosphate produces dolichol-linked oligosaccharides containing fourteen sugars, including two GlcNAcs, nine mannoses and three glucoses. Once assembled, the oligosaccharide is transferred from the lipid to nascent proteins by oligosaccharyltransferases. In the lumen of the endoplasmic reticulum, adds the eighth mannose residue in an alpha-1,6 linkage onto Man(7)GlcNAc(2)-PP-dolichol to produce Man(8)GlcNAc(2)-PP-dolichol.</text>
</comment>
<gene>
    <name evidence="16" type="primary">ABSGL_10072.1 scaffold 11786</name>
</gene>
<dbReference type="SUPFAM" id="SSF52833">
    <property type="entry name" value="Thioredoxin-like"/>
    <property type="match status" value="1"/>
</dbReference>
<dbReference type="GO" id="GO:0005789">
    <property type="term" value="C:endoplasmic reticulum membrane"/>
    <property type="evidence" value="ECO:0007669"/>
    <property type="project" value="UniProtKB-SubCell"/>
</dbReference>
<feature type="transmembrane region" description="Helical" evidence="14">
    <location>
        <begin position="89"/>
        <end position="107"/>
    </location>
</feature>
<keyword evidence="5" id="KW-0808">Transferase</keyword>
<dbReference type="InterPro" id="IPR011767">
    <property type="entry name" value="GLR_AS"/>
</dbReference>
<evidence type="ECO:0000256" key="14">
    <source>
        <dbReference type="RuleBase" id="RU363075"/>
    </source>
</evidence>
<dbReference type="Proteomes" id="UP000078561">
    <property type="component" value="Unassembled WGS sequence"/>
</dbReference>
<dbReference type="EMBL" id="LT554351">
    <property type="protein sequence ID" value="SAM04212.1"/>
    <property type="molecule type" value="Genomic_DNA"/>
</dbReference>
<evidence type="ECO:0000256" key="1">
    <source>
        <dbReference type="ARBA" id="ARBA00004477"/>
    </source>
</evidence>
<evidence type="ECO:0000256" key="6">
    <source>
        <dbReference type="ARBA" id="ARBA00022692"/>
    </source>
</evidence>
<dbReference type="AlphaFoldDB" id="A0A163TF05"/>
<dbReference type="GO" id="GO:0006487">
    <property type="term" value="P:protein N-linked glycosylation"/>
    <property type="evidence" value="ECO:0007669"/>
    <property type="project" value="TreeGrafter"/>
</dbReference>
<evidence type="ECO:0000256" key="13">
    <source>
        <dbReference type="ARBA" id="ARBA00048899"/>
    </source>
</evidence>
<evidence type="ECO:0000256" key="8">
    <source>
        <dbReference type="ARBA" id="ARBA00022989"/>
    </source>
</evidence>
<comment type="subcellular location">
    <subcellularLocation>
        <location evidence="1 14">Endoplasmic reticulum membrane</location>
        <topology evidence="1 14">Multi-pass membrane protein</topology>
    </subcellularLocation>
</comment>
<feature type="transmembrane region" description="Helical" evidence="14">
    <location>
        <begin position="113"/>
        <end position="132"/>
    </location>
</feature>
<dbReference type="OrthoDB" id="19039at2759"/>
<dbReference type="InterPro" id="IPR036249">
    <property type="entry name" value="Thioredoxin-like_sf"/>
</dbReference>
<dbReference type="InterPro" id="IPR002109">
    <property type="entry name" value="Glutaredoxin"/>
</dbReference>
<dbReference type="PANTHER" id="PTHR22760:SF1">
    <property type="entry name" value="DOL-P-MAN:MAN(7)GLCNAC(2)-PP-DOL ALPHA-1,6-MANNOSYLTRANSFERASE"/>
    <property type="match status" value="1"/>
</dbReference>
<evidence type="ECO:0000256" key="2">
    <source>
        <dbReference type="ARBA" id="ARBA00004922"/>
    </source>
</evidence>
<reference evidence="16" key="1">
    <citation type="submission" date="2016-04" db="EMBL/GenBank/DDBJ databases">
        <authorList>
            <person name="Evans L.H."/>
            <person name="Alamgir A."/>
            <person name="Owens N."/>
            <person name="Weber N.D."/>
            <person name="Virtaneva K."/>
            <person name="Barbian K."/>
            <person name="Babar A."/>
            <person name="Rosenke K."/>
        </authorList>
    </citation>
    <scope>NUCLEOTIDE SEQUENCE [LARGE SCALE GENOMIC DNA]</scope>
    <source>
        <strain evidence="16">CBS 101.48</strain>
    </source>
</reference>
<keyword evidence="4 14" id="KW-0328">Glycosyltransferase</keyword>
<dbReference type="Gene3D" id="3.40.30.10">
    <property type="entry name" value="Glutaredoxin"/>
    <property type="match status" value="1"/>
</dbReference>
<keyword evidence="11" id="KW-0676">Redox-active center</keyword>
<dbReference type="EC" id="2.4.1.-" evidence="14"/>
<dbReference type="PROSITE" id="PS00195">
    <property type="entry name" value="GLUTAREDOXIN_1"/>
    <property type="match status" value="1"/>
</dbReference>
<evidence type="ECO:0000313" key="17">
    <source>
        <dbReference type="Proteomes" id="UP000078561"/>
    </source>
</evidence>
<dbReference type="Pfam" id="PF03901">
    <property type="entry name" value="Glyco_transf_22"/>
    <property type="match status" value="1"/>
</dbReference>
<keyword evidence="10" id="KW-1015">Disulfide bond</keyword>
<comment type="pathway">
    <text evidence="2">Protein modification; protein glycosylation.</text>
</comment>
<organism evidence="16">
    <name type="scientific">Absidia glauca</name>
    <name type="common">Pin mould</name>
    <dbReference type="NCBI Taxonomy" id="4829"/>
    <lineage>
        <taxon>Eukaryota</taxon>
        <taxon>Fungi</taxon>
        <taxon>Fungi incertae sedis</taxon>
        <taxon>Mucoromycota</taxon>
        <taxon>Mucoromycotina</taxon>
        <taxon>Mucoromycetes</taxon>
        <taxon>Mucorales</taxon>
        <taxon>Cunninghamellaceae</taxon>
        <taxon>Absidia</taxon>
    </lineage>
</organism>
<evidence type="ECO:0000256" key="12">
    <source>
        <dbReference type="ARBA" id="ARBA00044721"/>
    </source>
</evidence>
<dbReference type="GO" id="GO:0052917">
    <property type="term" value="F:dol-P-Man:Man(7)GlcNAc(2)-PP-Dol alpha-1,6-mannosyltransferase activity"/>
    <property type="evidence" value="ECO:0007669"/>
    <property type="project" value="UniProtKB-EC"/>
</dbReference>
<sequence length="619" mass="70481">MKLVLVLYGLIIIHCITCPYTKVEESFNLQAIHDILHHGTSRSRFDHLEFPGVVPRSFIGALFIAFLTKLIILPWSWILPPINLLTEQLLARLLLGACVCFSLTKLQTAITSLYGFLAGRFFLLLCCCQFHLVFWSTRTLPNTFALPLVLIGLSHWIKSMASTSGSTYHLHRMIYYLSIAGVIFRFEVGVLLVIIMCYETLVFRRLGLFEGLRCLVKSAIPSLVLSVLVDSWFWQQWIWPEGMVFYFNAILNKSSEWGTLSWHAYFTQFLPRLLMISYPLAILAFLLDARIRRLLLPFATFVSVFSLLPHKEWRFIMYTIPIFTAAAGVILSKAWIRHGNTRMKILLALGVTGGMALSLVFSTFLLTVSQLNYPGGEALWNLHHLQQPWDTNQHQQISVHMDVKTAMTGASRFGQLNYPAWSYSKIESHTTLDDFLEARYTHLITATPPSALEPDFTEVGVTYGLERIRPRPISSYLNAAKTRQWSQILRQPLDIDVKPALYTLALARPQQSWIQYTLRKHPVVLYSKSYCPYCRGAKQLLNRYCVGQQIHIVELDQLQDGAQIKQALKELSGRSTFPNLFVDGVSLGGFDNMVEMDQQGQSLRDKLQMNGCLGNSAPE</sequence>
<name>A0A163TF05_ABSGL</name>
<dbReference type="PROSITE" id="PS51354">
    <property type="entry name" value="GLUTAREDOXIN_2"/>
    <property type="match status" value="1"/>
</dbReference>
<keyword evidence="9 14" id="KW-0472">Membrane</keyword>
<evidence type="ECO:0000256" key="3">
    <source>
        <dbReference type="ARBA" id="ARBA00007063"/>
    </source>
</evidence>
<feature type="transmembrane region" description="Helical" evidence="14">
    <location>
        <begin position="173"/>
        <end position="202"/>
    </location>
</feature>
<evidence type="ECO:0000259" key="15">
    <source>
        <dbReference type="Pfam" id="PF00462"/>
    </source>
</evidence>
<feature type="transmembrane region" description="Helical" evidence="14">
    <location>
        <begin position="58"/>
        <end position="77"/>
    </location>
</feature>
<dbReference type="GO" id="GO:0016491">
    <property type="term" value="F:oxidoreductase activity"/>
    <property type="evidence" value="ECO:0007669"/>
    <property type="project" value="UniProtKB-ARBA"/>
</dbReference>
<evidence type="ECO:0000256" key="11">
    <source>
        <dbReference type="ARBA" id="ARBA00023284"/>
    </source>
</evidence>
<evidence type="ECO:0000256" key="4">
    <source>
        <dbReference type="ARBA" id="ARBA00022676"/>
    </source>
</evidence>
<dbReference type="CDD" id="cd03419">
    <property type="entry name" value="GRX_GRXh_1_2_like"/>
    <property type="match status" value="1"/>
</dbReference>
<dbReference type="InParanoid" id="A0A163TF05"/>
<accession>A0A163TF05</accession>